<protein>
    <submittedName>
        <fullName evidence="1 3">Uncharacterized protein</fullName>
    </submittedName>
</protein>
<evidence type="ECO:0000313" key="2">
    <source>
        <dbReference type="Proteomes" id="UP000271098"/>
    </source>
</evidence>
<gene>
    <name evidence="1" type="ORF">GPUH_LOCUS16328</name>
</gene>
<reference evidence="1 2" key="2">
    <citation type="submission" date="2018-11" db="EMBL/GenBank/DDBJ databases">
        <authorList>
            <consortium name="Pathogen Informatics"/>
        </authorList>
    </citation>
    <scope>NUCLEOTIDE SEQUENCE [LARGE SCALE GENOMIC DNA]</scope>
</reference>
<dbReference type="WBParaSite" id="GPUH_0001635001-mRNA-1">
    <property type="protein sequence ID" value="GPUH_0001635001-mRNA-1"/>
    <property type="gene ID" value="GPUH_0001635001"/>
</dbReference>
<name>A0A183E5T7_9BILA</name>
<sequence length="91" mass="10630">MMDHLRKIVHRNVCVEITTQNYVHIGDECSAATVNQQNDSLLAWQYCIKYVDILHIFTRGGSEQLSFVSEVQNRTVWCDFFWRVGASQQHL</sequence>
<proteinExistence type="predicted"/>
<dbReference type="Proteomes" id="UP000271098">
    <property type="component" value="Unassembled WGS sequence"/>
</dbReference>
<evidence type="ECO:0000313" key="3">
    <source>
        <dbReference type="WBParaSite" id="GPUH_0001635001-mRNA-1"/>
    </source>
</evidence>
<accession>A0A183E5T7</accession>
<reference evidence="3" key="1">
    <citation type="submission" date="2016-06" db="UniProtKB">
        <authorList>
            <consortium name="WormBaseParasite"/>
        </authorList>
    </citation>
    <scope>IDENTIFICATION</scope>
</reference>
<dbReference type="OrthoDB" id="158357at2759"/>
<organism evidence="3">
    <name type="scientific">Gongylonema pulchrum</name>
    <dbReference type="NCBI Taxonomy" id="637853"/>
    <lineage>
        <taxon>Eukaryota</taxon>
        <taxon>Metazoa</taxon>
        <taxon>Ecdysozoa</taxon>
        <taxon>Nematoda</taxon>
        <taxon>Chromadorea</taxon>
        <taxon>Rhabditida</taxon>
        <taxon>Spirurina</taxon>
        <taxon>Spiruromorpha</taxon>
        <taxon>Spiruroidea</taxon>
        <taxon>Gongylonematidae</taxon>
        <taxon>Gongylonema</taxon>
    </lineage>
</organism>
<evidence type="ECO:0000313" key="1">
    <source>
        <dbReference type="EMBL" id="VDN27663.1"/>
    </source>
</evidence>
<dbReference type="EMBL" id="UYRT01083596">
    <property type="protein sequence ID" value="VDN27663.1"/>
    <property type="molecule type" value="Genomic_DNA"/>
</dbReference>
<keyword evidence="2" id="KW-1185">Reference proteome</keyword>
<dbReference type="AlphaFoldDB" id="A0A183E5T7"/>